<dbReference type="InterPro" id="IPR000914">
    <property type="entry name" value="SBP_5_dom"/>
</dbReference>
<dbReference type="SUPFAM" id="SSF53850">
    <property type="entry name" value="Periplasmic binding protein-like II"/>
    <property type="match status" value="1"/>
</dbReference>
<dbReference type="PIRSF" id="PIRSF002741">
    <property type="entry name" value="MppA"/>
    <property type="match status" value="1"/>
</dbReference>
<dbReference type="Proteomes" id="UP000216020">
    <property type="component" value="Unassembled WGS sequence"/>
</dbReference>
<dbReference type="AlphaFoldDB" id="A0A261S2P0"/>
<dbReference type="RefSeq" id="WP_094856024.1">
    <property type="nucleotide sequence ID" value="NZ_NEVM01000005.1"/>
</dbReference>
<evidence type="ECO:0000256" key="2">
    <source>
        <dbReference type="ARBA" id="ARBA00022729"/>
    </source>
</evidence>
<dbReference type="GO" id="GO:0030288">
    <property type="term" value="C:outer membrane-bounded periplasmic space"/>
    <property type="evidence" value="ECO:0007669"/>
    <property type="project" value="UniProtKB-ARBA"/>
</dbReference>
<evidence type="ECO:0000256" key="1">
    <source>
        <dbReference type="ARBA" id="ARBA00005695"/>
    </source>
</evidence>
<dbReference type="EMBL" id="NEVM01000005">
    <property type="protein sequence ID" value="OZI31616.1"/>
    <property type="molecule type" value="Genomic_DNA"/>
</dbReference>
<dbReference type="InterPro" id="IPR039424">
    <property type="entry name" value="SBP_5"/>
</dbReference>
<dbReference type="Gene3D" id="3.10.105.10">
    <property type="entry name" value="Dipeptide-binding Protein, Domain 3"/>
    <property type="match status" value="1"/>
</dbReference>
<name>A0A261S2P0_9BORD</name>
<evidence type="ECO:0000256" key="3">
    <source>
        <dbReference type="SAM" id="SignalP"/>
    </source>
</evidence>
<sequence length="541" mass="60135">MKLVQPLCHRGTKPTLPILRRVLAKAALLTAALAAASAMSMAHAQTAGGTLYAIVQPEPPVLVLGLNQQSPTQYVGSKIYEGLLTYSDKLQPQPGLAKSWDVSADGLTYTFHLQTGVTWHDGQPFTADDVVFTADKFLRKVHPRVRPILDRYVASITALDPATVQFKLKERFAPFIYLFGTDNILVVPKHIYDGTDYATNPANQHPIGTGPFMFKEWKRGSDIVLVKNPHYWKPGLPYLDRIVFHVIPDSASRSVAFEKGDVQVLRGGDIDNVDVTRVKAMPGVSSTTKGTEMYSTITSLVMNERKPPFDNVKVRQAVMYALNRQFIVDHIFFGIGKVATSPVSSTTLFHEPNLPVYNYDLKKARALIKESGVDLAKYPVRILSYPYGSAWDRLGEYTRQVLTQLGFNVDIDATDAGGWAQRVGNFDFDLTFHFTDQFGDPAIGVSRLFISSNIVKGSPFVNNEGYRNPEVDRLFAEASSAATREQRQALYSQVQKILVDDVANGFLFENQNVTLYKNNVHNLITNGVGTNSNFESVYLDK</sequence>
<protein>
    <submittedName>
        <fullName evidence="5">Peptide ABC transporter substrate-binding protein</fullName>
    </submittedName>
</protein>
<keyword evidence="2 3" id="KW-0732">Signal</keyword>
<evidence type="ECO:0000259" key="4">
    <source>
        <dbReference type="Pfam" id="PF00496"/>
    </source>
</evidence>
<dbReference type="PANTHER" id="PTHR30290">
    <property type="entry name" value="PERIPLASMIC BINDING COMPONENT OF ABC TRANSPORTER"/>
    <property type="match status" value="1"/>
</dbReference>
<dbReference type="OrthoDB" id="9801799at2"/>
<keyword evidence="6" id="KW-1185">Reference proteome</keyword>
<dbReference type="Gene3D" id="3.90.76.10">
    <property type="entry name" value="Dipeptide-binding Protein, Domain 1"/>
    <property type="match status" value="1"/>
</dbReference>
<reference evidence="6" key="1">
    <citation type="submission" date="2017-05" db="EMBL/GenBank/DDBJ databases">
        <title>Complete and WGS of Bordetella genogroups.</title>
        <authorList>
            <person name="Spilker T."/>
            <person name="Lipuma J."/>
        </authorList>
    </citation>
    <scope>NUCLEOTIDE SEQUENCE [LARGE SCALE GENOMIC DNA]</scope>
    <source>
        <strain evidence="6">AU16122</strain>
    </source>
</reference>
<gene>
    <name evidence="5" type="ORF">CAL29_27420</name>
</gene>
<feature type="signal peptide" evidence="3">
    <location>
        <begin position="1"/>
        <end position="44"/>
    </location>
</feature>
<evidence type="ECO:0000313" key="5">
    <source>
        <dbReference type="EMBL" id="OZI31616.1"/>
    </source>
</evidence>
<feature type="chain" id="PRO_5013102581" evidence="3">
    <location>
        <begin position="45"/>
        <end position="541"/>
    </location>
</feature>
<dbReference type="Pfam" id="PF00496">
    <property type="entry name" value="SBP_bac_5"/>
    <property type="match status" value="1"/>
</dbReference>
<comment type="caution">
    <text evidence="5">The sequence shown here is derived from an EMBL/GenBank/DDBJ whole genome shotgun (WGS) entry which is preliminary data.</text>
</comment>
<accession>A0A261S2P0</accession>
<dbReference type="Gene3D" id="3.40.190.10">
    <property type="entry name" value="Periplasmic binding protein-like II"/>
    <property type="match status" value="1"/>
</dbReference>
<dbReference type="GO" id="GO:1904680">
    <property type="term" value="F:peptide transmembrane transporter activity"/>
    <property type="evidence" value="ECO:0007669"/>
    <property type="project" value="TreeGrafter"/>
</dbReference>
<dbReference type="GO" id="GO:0043190">
    <property type="term" value="C:ATP-binding cassette (ABC) transporter complex"/>
    <property type="evidence" value="ECO:0007669"/>
    <property type="project" value="InterPro"/>
</dbReference>
<comment type="similarity">
    <text evidence="1">Belongs to the bacterial solute-binding protein 5 family.</text>
</comment>
<organism evidence="5 6">
    <name type="scientific">Bordetella genomosp. 10</name>
    <dbReference type="NCBI Taxonomy" id="1416804"/>
    <lineage>
        <taxon>Bacteria</taxon>
        <taxon>Pseudomonadati</taxon>
        <taxon>Pseudomonadota</taxon>
        <taxon>Betaproteobacteria</taxon>
        <taxon>Burkholderiales</taxon>
        <taxon>Alcaligenaceae</taxon>
        <taxon>Bordetella</taxon>
    </lineage>
</organism>
<dbReference type="PANTHER" id="PTHR30290:SF38">
    <property type="entry name" value="D,D-DIPEPTIDE-BINDING PERIPLASMIC PROTEIN DDPA-RELATED"/>
    <property type="match status" value="1"/>
</dbReference>
<dbReference type="GO" id="GO:0015833">
    <property type="term" value="P:peptide transport"/>
    <property type="evidence" value="ECO:0007669"/>
    <property type="project" value="TreeGrafter"/>
</dbReference>
<dbReference type="CDD" id="cd08517">
    <property type="entry name" value="PBP2_NikA_DppA_OppA_like_13"/>
    <property type="match status" value="1"/>
</dbReference>
<feature type="domain" description="Solute-binding protein family 5" evidence="4">
    <location>
        <begin position="91"/>
        <end position="451"/>
    </location>
</feature>
<proteinExistence type="inferred from homology"/>
<dbReference type="InterPro" id="IPR030678">
    <property type="entry name" value="Peptide/Ni-bd"/>
</dbReference>
<evidence type="ECO:0000313" key="6">
    <source>
        <dbReference type="Proteomes" id="UP000216020"/>
    </source>
</evidence>